<feature type="binding site" evidence="6">
    <location>
        <position position="75"/>
    </location>
    <ligand>
        <name>AMP</name>
        <dbReference type="ChEBI" id="CHEBI:456215"/>
    </ligand>
</feature>
<dbReference type="HAMAP" id="MF_03168">
    <property type="entry name" value="Adenylate_kinase_AK2"/>
    <property type="match status" value="1"/>
</dbReference>
<dbReference type="NCBIfam" id="TIGR01351">
    <property type="entry name" value="adk"/>
    <property type="match status" value="1"/>
</dbReference>
<evidence type="ECO:0000259" key="8">
    <source>
        <dbReference type="Pfam" id="PF05191"/>
    </source>
</evidence>
<dbReference type="AlphaFoldDB" id="A0A178FQA5"/>
<evidence type="ECO:0000256" key="1">
    <source>
        <dbReference type="ARBA" id="ARBA00022679"/>
    </source>
</evidence>
<comment type="caution">
    <text evidence="9">The sequence shown here is derived from an EMBL/GenBank/DDBJ whole genome shotgun (WGS) entry which is preliminary data.</text>
</comment>
<gene>
    <name evidence="6" type="primary">ADK1</name>
    <name evidence="9" type="ORF">A7D00_2064</name>
</gene>
<feature type="region of interest" description="LID" evidence="6">
    <location>
        <begin position="171"/>
        <end position="208"/>
    </location>
</feature>
<feature type="binding site" evidence="6">
    <location>
        <position position="216"/>
    </location>
    <ligand>
        <name>AMP</name>
        <dbReference type="ChEBI" id="CHEBI:456215"/>
    </ligand>
</feature>
<dbReference type="InterPro" id="IPR027417">
    <property type="entry name" value="P-loop_NTPase"/>
</dbReference>
<keyword evidence="2 6" id="KW-0547">Nucleotide-binding</keyword>
<dbReference type="InterPro" id="IPR007862">
    <property type="entry name" value="Adenylate_kinase_lid-dom"/>
</dbReference>
<dbReference type="Pfam" id="PF00406">
    <property type="entry name" value="ADK"/>
    <property type="match status" value="1"/>
</dbReference>
<protein>
    <recommendedName>
        <fullName evidence="6">Adenylate kinase</fullName>
        <ecNumber evidence="6">2.7.4.3</ecNumber>
    </recommendedName>
    <alternativeName>
        <fullName evidence="6">ATP-AMP transphosphorylase</fullName>
    </alternativeName>
    <alternativeName>
        <fullName evidence="6">ATP:AMP phosphotransferase</fullName>
    </alternativeName>
    <alternativeName>
        <fullName evidence="6">Adenylate kinase cytosolic and mitochondrial</fullName>
    </alternativeName>
    <alternativeName>
        <fullName evidence="6">Adenylate monophosphate kinase</fullName>
    </alternativeName>
</protein>
<dbReference type="SUPFAM" id="SSF52540">
    <property type="entry name" value="P-loop containing nucleoside triphosphate hydrolases"/>
    <property type="match status" value="1"/>
</dbReference>
<comment type="domain">
    <text evidence="6">Consists of three domains, a large central CORE domain and two small peripheral domains, NMPbind and LID, which undergo movements during catalysis. The LID domain closes over the site of phosphoryl transfer upon ATP binding. Assembling and dissambling the active center during each catalytic cycle provides an effective means to prevent ATP hydrolysis.</text>
</comment>
<reference evidence="9 10" key="1">
    <citation type="submission" date="2016-05" db="EMBL/GenBank/DDBJ databases">
        <title>Genome sequencing of Trichophyton violaceum CMCC(F)T3l isolated from hair.</title>
        <authorList>
            <person name="Zhan P."/>
            <person name="Tao Y."/>
            <person name="Liu W."/>
        </authorList>
    </citation>
    <scope>NUCLEOTIDE SEQUENCE [LARGE SCALE GENOMIC DNA]</scope>
    <source>
        <strain evidence="10">CMCC(F)T3l</strain>
    </source>
</reference>
<keyword evidence="3 6" id="KW-0418">Kinase</keyword>
<proteinExistence type="inferred from homology"/>
<comment type="subcellular location">
    <subcellularLocation>
        <location evidence="6">Cytoplasm</location>
        <location evidence="6">Cytosol</location>
    </subcellularLocation>
    <subcellularLocation>
        <location evidence="6">Mitochondrion intermembrane space</location>
    </subcellularLocation>
    <text evidence="6">Predominantly mitochondrial.</text>
</comment>
<evidence type="ECO:0000256" key="7">
    <source>
        <dbReference type="SAM" id="MobiDB-lite"/>
    </source>
</evidence>
<dbReference type="PANTHER" id="PTHR23359">
    <property type="entry name" value="NUCLEOTIDE KINASE"/>
    <property type="match status" value="1"/>
</dbReference>
<evidence type="ECO:0000256" key="6">
    <source>
        <dbReference type="HAMAP-Rule" id="MF_03168"/>
    </source>
</evidence>
<feature type="compositionally biased region" description="Polar residues" evidence="7">
    <location>
        <begin position="343"/>
        <end position="354"/>
    </location>
</feature>
<evidence type="ECO:0000313" key="10">
    <source>
        <dbReference type="Proteomes" id="UP000243519"/>
    </source>
</evidence>
<dbReference type="OrthoDB" id="439792at2759"/>
<dbReference type="InterPro" id="IPR028587">
    <property type="entry name" value="AK2"/>
</dbReference>
<dbReference type="GO" id="GO:0006172">
    <property type="term" value="P:ADP biosynthetic process"/>
    <property type="evidence" value="ECO:0007669"/>
    <property type="project" value="UniProtKB-UniRule"/>
</dbReference>
<feature type="binding site" evidence="6">
    <location>
        <position position="205"/>
    </location>
    <ligand>
        <name>AMP</name>
        <dbReference type="ChEBI" id="CHEBI:456215"/>
    </ligand>
</feature>
<dbReference type="FunFam" id="3.40.50.300:FF:000106">
    <property type="entry name" value="Adenylate kinase mitochondrial"/>
    <property type="match status" value="1"/>
</dbReference>
<feature type="domain" description="Adenylate kinase active site lid" evidence="8">
    <location>
        <begin position="172"/>
        <end position="207"/>
    </location>
</feature>
<keyword evidence="1 6" id="KW-0808">Transferase</keyword>
<dbReference type="InterPro" id="IPR006259">
    <property type="entry name" value="Adenyl_kin_sub"/>
</dbReference>
<dbReference type="GO" id="GO:0004017">
    <property type="term" value="F:AMP kinase activity"/>
    <property type="evidence" value="ECO:0007669"/>
    <property type="project" value="UniProtKB-UniRule"/>
</dbReference>
<dbReference type="GO" id="GO:0005524">
    <property type="term" value="F:ATP binding"/>
    <property type="evidence" value="ECO:0007669"/>
    <property type="project" value="UniProtKB-KW"/>
</dbReference>
<comment type="similarity">
    <text evidence="6">Belongs to the adenylate kinase family. AK2 subfamily.</text>
</comment>
<dbReference type="PRINTS" id="PR00094">
    <property type="entry name" value="ADENYLTKNASE"/>
</dbReference>
<keyword evidence="6" id="KW-0963">Cytoplasm</keyword>
<dbReference type="InterPro" id="IPR000850">
    <property type="entry name" value="Adenylat/UMP-CMP_kin"/>
</dbReference>
<feature type="binding site" evidence="6">
    <location>
        <position position="172"/>
    </location>
    <ligand>
        <name>ATP</name>
        <dbReference type="ChEBI" id="CHEBI:30616"/>
    </ligand>
</feature>
<comment type="catalytic activity">
    <reaction evidence="6">
        <text>AMP + ATP = 2 ADP</text>
        <dbReference type="Rhea" id="RHEA:12973"/>
        <dbReference type="ChEBI" id="CHEBI:30616"/>
        <dbReference type="ChEBI" id="CHEBI:456215"/>
        <dbReference type="ChEBI" id="CHEBI:456216"/>
        <dbReference type="EC" id="2.7.4.3"/>
    </reaction>
</comment>
<dbReference type="GO" id="GO:0046034">
    <property type="term" value="P:ATP metabolic process"/>
    <property type="evidence" value="ECO:0007669"/>
    <property type="project" value="UniProtKB-UniRule"/>
</dbReference>
<feature type="region of interest" description="NMPbind" evidence="6">
    <location>
        <begin position="74"/>
        <end position="103"/>
    </location>
</feature>
<dbReference type="CDD" id="cd01428">
    <property type="entry name" value="ADK"/>
    <property type="match status" value="1"/>
</dbReference>
<feature type="binding site" evidence="6">
    <location>
        <position position="244"/>
    </location>
    <ligand>
        <name>ATP</name>
        <dbReference type="ChEBI" id="CHEBI:30616"/>
    </ligand>
</feature>
<dbReference type="InterPro" id="IPR033690">
    <property type="entry name" value="Adenylat_kinase_CS"/>
</dbReference>
<dbReference type="PROSITE" id="PS00113">
    <property type="entry name" value="ADENYLATE_KINASE"/>
    <property type="match status" value="1"/>
</dbReference>
<evidence type="ECO:0000313" key="9">
    <source>
        <dbReference type="EMBL" id="OAL74035.1"/>
    </source>
</evidence>
<dbReference type="NCBIfam" id="NF011100">
    <property type="entry name" value="PRK14527.1"/>
    <property type="match status" value="1"/>
</dbReference>
<dbReference type="NCBIfam" id="NF001381">
    <property type="entry name" value="PRK00279.1-3"/>
    <property type="match status" value="1"/>
</dbReference>
<dbReference type="Pfam" id="PF05191">
    <property type="entry name" value="ADK_lid"/>
    <property type="match status" value="1"/>
</dbReference>
<dbReference type="GO" id="GO:0005758">
    <property type="term" value="C:mitochondrial intermembrane space"/>
    <property type="evidence" value="ECO:0007669"/>
    <property type="project" value="UniProtKB-SubCell"/>
</dbReference>
<feature type="region of interest" description="Disordered" evidence="7">
    <location>
        <begin position="324"/>
        <end position="417"/>
    </location>
</feature>
<feature type="binding site" evidence="6">
    <location>
        <begin position="181"/>
        <end position="182"/>
    </location>
    <ligand>
        <name>ATP</name>
        <dbReference type="ChEBI" id="CHEBI:30616"/>
    </ligand>
</feature>
<name>A0A178FQA5_TRIVO</name>
<dbReference type="EMBL" id="LHPN01000002">
    <property type="protein sequence ID" value="OAL74035.1"/>
    <property type="molecule type" value="Genomic_DNA"/>
</dbReference>
<keyword evidence="5 6" id="KW-0496">Mitochondrion</keyword>
<dbReference type="EC" id="2.7.4.3" evidence="6"/>
<feature type="binding site" evidence="6">
    <location>
        <begin position="101"/>
        <end position="103"/>
    </location>
    <ligand>
        <name>AMP</name>
        <dbReference type="ChEBI" id="CHEBI:456215"/>
    </ligand>
</feature>
<dbReference type="GO" id="GO:0005829">
    <property type="term" value="C:cytosol"/>
    <property type="evidence" value="ECO:0007669"/>
    <property type="project" value="UniProtKB-SubCell"/>
</dbReference>
<keyword evidence="4 6" id="KW-0067">ATP-binding</keyword>
<keyword evidence="10" id="KW-1185">Reference proteome</keyword>
<evidence type="ECO:0000256" key="4">
    <source>
        <dbReference type="ARBA" id="ARBA00022840"/>
    </source>
</evidence>
<evidence type="ECO:0000256" key="2">
    <source>
        <dbReference type="ARBA" id="ARBA00022741"/>
    </source>
</evidence>
<organism evidence="9 10">
    <name type="scientific">Trichophyton violaceum</name>
    <dbReference type="NCBI Taxonomy" id="34388"/>
    <lineage>
        <taxon>Eukaryota</taxon>
        <taxon>Fungi</taxon>
        <taxon>Dikarya</taxon>
        <taxon>Ascomycota</taxon>
        <taxon>Pezizomycotina</taxon>
        <taxon>Eurotiomycetes</taxon>
        <taxon>Eurotiomycetidae</taxon>
        <taxon>Onygenales</taxon>
        <taxon>Arthrodermataceae</taxon>
        <taxon>Trichophyton</taxon>
    </lineage>
</organism>
<feature type="binding site" evidence="6">
    <location>
        <begin position="54"/>
        <end position="59"/>
    </location>
    <ligand>
        <name>ATP</name>
        <dbReference type="ChEBI" id="CHEBI:30616"/>
    </ligand>
</feature>
<dbReference type="GO" id="GO:0046033">
    <property type="term" value="P:AMP metabolic process"/>
    <property type="evidence" value="ECO:0007669"/>
    <property type="project" value="UniProtKB-UniRule"/>
</dbReference>
<feature type="binding site" evidence="6">
    <location>
        <position position="137"/>
    </location>
    <ligand>
        <name>AMP</name>
        <dbReference type="ChEBI" id="CHEBI:456215"/>
    </ligand>
</feature>
<dbReference type="NCBIfam" id="NF001380">
    <property type="entry name" value="PRK00279.1-2"/>
    <property type="match status" value="1"/>
</dbReference>
<evidence type="ECO:0000256" key="5">
    <source>
        <dbReference type="ARBA" id="ARBA00023128"/>
    </source>
</evidence>
<feature type="binding site" evidence="6">
    <location>
        <begin position="130"/>
        <end position="133"/>
    </location>
    <ligand>
        <name>AMP</name>
        <dbReference type="ChEBI" id="CHEBI:456215"/>
    </ligand>
</feature>
<dbReference type="Proteomes" id="UP000243519">
    <property type="component" value="Unassembled WGS sequence"/>
</dbReference>
<accession>A0A178FQA5</accession>
<sequence length="417" mass="44944">MAPANGESIDALKDLINSLESRIVGLEKALLNGGHSDSNSAAESMRMILMGPPGAGKGTQAPKIKEKYCVCHLSTGDMLRSQVSRQTELGKAAKKIMDQGGLVSDEIMVGMIKNELESNKECKKGFILDGFPRTVAQAERLDDMLRERKQALQHAVELQIDDSLLVSRITGRLIHPGSGRSYHKIFNPPKKEMTDDITGEPLVQRSDDNAEALKKRLATYHAQTAPVVGYYKKTGIWSGIDASQEPGQVWKSILGVFEQKQSPILSKIGLSNPSTTVDISLLNLQPIHPEDPNNASRPALIMPMQHSLDMELITAAARYADENRSRRNIHTNPEGVIGHARTDSSIYGSGNSGSPDVPTPPTGAATKTGAAVTEPAPPHQGTEAVVDDEPDTATANVNDPDFPNTAKVPATDTQKPQ</sequence>
<evidence type="ECO:0000256" key="3">
    <source>
        <dbReference type="ARBA" id="ARBA00022777"/>
    </source>
</evidence>
<dbReference type="HAMAP" id="MF_00235">
    <property type="entry name" value="Adenylate_kinase_Adk"/>
    <property type="match status" value="1"/>
</dbReference>
<comment type="subunit">
    <text evidence="6">Monomer.</text>
</comment>
<feature type="binding site" evidence="6">
    <location>
        <position position="80"/>
    </location>
    <ligand>
        <name>AMP</name>
        <dbReference type="ChEBI" id="CHEBI:456215"/>
    </ligand>
</feature>
<feature type="compositionally biased region" description="Low complexity" evidence="7">
    <location>
        <begin position="362"/>
        <end position="373"/>
    </location>
</feature>
<comment type="function">
    <text evidence="6">Catalyzes the reversible transfer of the terminal phosphate group between ATP and AMP. Plays an important role in cellular energy homeostasis and in adenine nucleotide metabolism. Adenylate kinase activity is critical for regulation of the phosphate utilization and the AMP de novo biosynthesis pathways.</text>
</comment>
<dbReference type="Gene3D" id="3.40.50.300">
    <property type="entry name" value="P-loop containing nucleotide triphosphate hydrolases"/>
    <property type="match status" value="1"/>
</dbReference>